<evidence type="ECO:0000256" key="5">
    <source>
        <dbReference type="SAM" id="MobiDB-lite"/>
    </source>
</evidence>
<dbReference type="PANTHER" id="PTHR43761:SF1">
    <property type="entry name" value="D-ISOMER SPECIFIC 2-HYDROXYACID DEHYDROGENASE CATALYTIC DOMAIN-CONTAINING PROTEIN-RELATED"/>
    <property type="match status" value="1"/>
</dbReference>
<accession>A0AAN7ZZV6</accession>
<evidence type="ECO:0008006" key="10">
    <source>
        <dbReference type="Google" id="ProtNLM"/>
    </source>
</evidence>
<sequence length="332" mass="35465">MAPALLIPDSPSDGEQQTTYQPESKRTTVYMIDKLHPAAMKHAQTLFNVVLPTDPEIQNWKANAEFVLMRGSSLPAADIDEAPRLRAVGKQGVGIDKIDAEACKRRNIAILNTPGVNATAVAELVLALTMSVARQIGSIHLELSRGGVLPKENCSGLILTGKTLGLLGMGNIGKAVARIFRGAFGAEIVAYDPYMPADAWEDIPHTRAATVAEVLVAADVLSIHVPLTAGTRDLISYKEMTTMKSTSIIINAARGGIVNEADLATAASEGLIWGAGLDCHEEEPPTKATYEKLWSSGRIVSTPHIGAATAQTQMETAKAAVDRLYEFSRQRA</sequence>
<name>A0AAN7ZZV6_9PEZI</name>
<feature type="compositionally biased region" description="Polar residues" evidence="5">
    <location>
        <begin position="13"/>
        <end position="22"/>
    </location>
</feature>
<dbReference type="Proteomes" id="UP001310594">
    <property type="component" value="Unassembled WGS sequence"/>
</dbReference>
<dbReference type="InterPro" id="IPR029753">
    <property type="entry name" value="D-isomer_DH_CS"/>
</dbReference>
<comment type="similarity">
    <text evidence="1 4">Belongs to the D-isomer specific 2-hydroxyacid dehydrogenase family.</text>
</comment>
<dbReference type="PROSITE" id="PS00671">
    <property type="entry name" value="D_2_HYDROXYACID_DH_3"/>
    <property type="match status" value="1"/>
</dbReference>
<evidence type="ECO:0000259" key="7">
    <source>
        <dbReference type="Pfam" id="PF02826"/>
    </source>
</evidence>
<dbReference type="PROSITE" id="PS00670">
    <property type="entry name" value="D_2_HYDROXYACID_DH_2"/>
    <property type="match status" value="1"/>
</dbReference>
<evidence type="ECO:0000313" key="9">
    <source>
        <dbReference type="Proteomes" id="UP001310594"/>
    </source>
</evidence>
<dbReference type="InterPro" id="IPR006139">
    <property type="entry name" value="D-isomer_2_OHA_DH_cat_dom"/>
</dbReference>
<gene>
    <name evidence="8" type="ORF">LTR97_009500</name>
</gene>
<feature type="region of interest" description="Disordered" evidence="5">
    <location>
        <begin position="1"/>
        <end position="23"/>
    </location>
</feature>
<evidence type="ECO:0000256" key="2">
    <source>
        <dbReference type="ARBA" id="ARBA00023002"/>
    </source>
</evidence>
<dbReference type="Pfam" id="PF02826">
    <property type="entry name" value="2-Hacid_dh_C"/>
    <property type="match status" value="1"/>
</dbReference>
<comment type="caution">
    <text evidence="8">The sequence shown here is derived from an EMBL/GenBank/DDBJ whole genome shotgun (WGS) entry which is preliminary data.</text>
</comment>
<dbReference type="InterPro" id="IPR006140">
    <property type="entry name" value="D-isomer_DH_NAD-bd"/>
</dbReference>
<dbReference type="SUPFAM" id="SSF51735">
    <property type="entry name" value="NAD(P)-binding Rossmann-fold domains"/>
    <property type="match status" value="1"/>
</dbReference>
<reference evidence="8" key="1">
    <citation type="submission" date="2023-08" db="EMBL/GenBank/DDBJ databases">
        <title>Black Yeasts Isolated from many extreme environments.</title>
        <authorList>
            <person name="Coleine C."/>
            <person name="Stajich J.E."/>
            <person name="Selbmann L."/>
        </authorList>
    </citation>
    <scope>NUCLEOTIDE SEQUENCE</scope>
    <source>
        <strain evidence="8">CCFEE 5810</strain>
    </source>
</reference>
<dbReference type="SUPFAM" id="SSF52283">
    <property type="entry name" value="Formate/glycerate dehydrogenase catalytic domain-like"/>
    <property type="match status" value="1"/>
</dbReference>
<dbReference type="AlphaFoldDB" id="A0AAN7ZZV6"/>
<evidence type="ECO:0000256" key="4">
    <source>
        <dbReference type="RuleBase" id="RU003719"/>
    </source>
</evidence>
<keyword evidence="2 4" id="KW-0560">Oxidoreductase</keyword>
<protein>
    <recommendedName>
        <fullName evidence="10">D-3-phosphoglycerate dehydrogenase</fullName>
    </recommendedName>
</protein>
<evidence type="ECO:0000313" key="8">
    <source>
        <dbReference type="EMBL" id="KAK5694909.1"/>
    </source>
</evidence>
<evidence type="ECO:0000259" key="6">
    <source>
        <dbReference type="Pfam" id="PF00389"/>
    </source>
</evidence>
<dbReference type="PANTHER" id="PTHR43761">
    <property type="entry name" value="D-ISOMER SPECIFIC 2-HYDROXYACID DEHYDROGENASE FAMILY PROTEIN (AFU_ORTHOLOGUE AFUA_1G13630)"/>
    <property type="match status" value="1"/>
</dbReference>
<dbReference type="InterPro" id="IPR050418">
    <property type="entry name" value="D-iso_2-hydroxyacid_DH_PdxB"/>
</dbReference>
<dbReference type="GO" id="GO:0051287">
    <property type="term" value="F:NAD binding"/>
    <property type="evidence" value="ECO:0007669"/>
    <property type="project" value="InterPro"/>
</dbReference>
<organism evidence="8 9">
    <name type="scientific">Elasticomyces elasticus</name>
    <dbReference type="NCBI Taxonomy" id="574655"/>
    <lineage>
        <taxon>Eukaryota</taxon>
        <taxon>Fungi</taxon>
        <taxon>Dikarya</taxon>
        <taxon>Ascomycota</taxon>
        <taxon>Pezizomycotina</taxon>
        <taxon>Dothideomycetes</taxon>
        <taxon>Dothideomycetidae</taxon>
        <taxon>Mycosphaerellales</taxon>
        <taxon>Teratosphaeriaceae</taxon>
        <taxon>Elasticomyces</taxon>
    </lineage>
</organism>
<evidence type="ECO:0000256" key="3">
    <source>
        <dbReference type="ARBA" id="ARBA00023027"/>
    </source>
</evidence>
<dbReference type="Gene3D" id="3.40.50.720">
    <property type="entry name" value="NAD(P)-binding Rossmann-like Domain"/>
    <property type="match status" value="2"/>
</dbReference>
<dbReference type="InterPro" id="IPR036291">
    <property type="entry name" value="NAD(P)-bd_dom_sf"/>
</dbReference>
<keyword evidence="3" id="KW-0520">NAD</keyword>
<proteinExistence type="inferred from homology"/>
<dbReference type="Pfam" id="PF00389">
    <property type="entry name" value="2-Hacid_dh"/>
    <property type="match status" value="1"/>
</dbReference>
<evidence type="ECO:0000256" key="1">
    <source>
        <dbReference type="ARBA" id="ARBA00005854"/>
    </source>
</evidence>
<dbReference type="GO" id="GO:0016616">
    <property type="term" value="F:oxidoreductase activity, acting on the CH-OH group of donors, NAD or NADP as acceptor"/>
    <property type="evidence" value="ECO:0007669"/>
    <property type="project" value="InterPro"/>
</dbReference>
<feature type="domain" description="D-isomer specific 2-hydroxyacid dehydrogenase NAD-binding" evidence="7">
    <location>
        <begin position="126"/>
        <end position="306"/>
    </location>
</feature>
<feature type="domain" description="D-isomer specific 2-hydroxyacid dehydrogenase catalytic" evidence="6">
    <location>
        <begin position="30"/>
        <end position="330"/>
    </location>
</feature>
<dbReference type="EMBL" id="JAVRQU010000015">
    <property type="protein sequence ID" value="KAK5694909.1"/>
    <property type="molecule type" value="Genomic_DNA"/>
</dbReference>